<dbReference type="CDD" id="cd20193">
    <property type="entry name" value="T-box_TBX20-like"/>
    <property type="match status" value="1"/>
</dbReference>
<dbReference type="SMART" id="SM00425">
    <property type="entry name" value="TBOX"/>
    <property type="match status" value="1"/>
</dbReference>
<gene>
    <name evidence="9" type="ORF">TSIB3V08_LOCUS3000</name>
</gene>
<keyword evidence="2" id="KW-0805">Transcription regulation</keyword>
<evidence type="ECO:0000256" key="5">
    <source>
        <dbReference type="ARBA" id="ARBA00023242"/>
    </source>
</evidence>
<evidence type="ECO:0000256" key="7">
    <source>
        <dbReference type="SAM" id="MobiDB-lite"/>
    </source>
</evidence>
<evidence type="ECO:0000256" key="4">
    <source>
        <dbReference type="ARBA" id="ARBA00023163"/>
    </source>
</evidence>
<name>A0A7R9AR67_TIMSH</name>
<dbReference type="Pfam" id="PF00907">
    <property type="entry name" value="T-box"/>
    <property type="match status" value="1"/>
</dbReference>
<proteinExistence type="predicted"/>
<keyword evidence="3 6" id="KW-0238">DNA-binding</keyword>
<dbReference type="InterPro" id="IPR018186">
    <property type="entry name" value="TF_T-box_CS"/>
</dbReference>
<dbReference type="Gene3D" id="2.60.40.820">
    <property type="entry name" value="Transcription factor, T-box"/>
    <property type="match status" value="1"/>
</dbReference>
<sequence length="472" mass="52926">MWIVKSGVYGLEHRKGQGIGKVKLEEGNPHLRGGRVENHLGNDPPPPVHPTEIRTLISPSSAVELNTTSALANYVIEAGGYTVRTAPHRTAPQKCGAILSRRFVRYGADSSSRSLEYVLLKIFTELLLVSAQSQLLRTVRSRFESRSEWNATLGTPDRDLNHYLPVIGRLVYCKSDALDYAGTEKFVETTTTSSSLASSSPEPTTPRPVKGDELDDEGRESPPEITSSTSSDPGVAGHSRRHGGKKSPAPGSPPPPKNPQLQERSNSDELRHVVCHLETKELWDKFNDLGTEMIITKSGRRMFPTCRVSFTGVRPEQRYAVLMDIVPVDNKRYRYAYHRSSWLVAGKADPPAPSRLYMHPDSPFTGEQLRKQVVSFEKVKLTNNEMDKHGHLVLNSMHKYQPRIHLVKRHESQGNSPITELEAEEFKTFIFPESVFTAVTAYQNQLITKLKIDSNPFAKGFRDSSRLTEFER</sequence>
<evidence type="ECO:0000259" key="8">
    <source>
        <dbReference type="PROSITE" id="PS50252"/>
    </source>
</evidence>
<dbReference type="AlphaFoldDB" id="A0A7R9AR67"/>
<organism evidence="9">
    <name type="scientific">Timema shepardi</name>
    <name type="common">Walking stick</name>
    <dbReference type="NCBI Taxonomy" id="629360"/>
    <lineage>
        <taxon>Eukaryota</taxon>
        <taxon>Metazoa</taxon>
        <taxon>Ecdysozoa</taxon>
        <taxon>Arthropoda</taxon>
        <taxon>Hexapoda</taxon>
        <taxon>Insecta</taxon>
        <taxon>Pterygota</taxon>
        <taxon>Neoptera</taxon>
        <taxon>Polyneoptera</taxon>
        <taxon>Phasmatodea</taxon>
        <taxon>Timematodea</taxon>
        <taxon>Timematoidea</taxon>
        <taxon>Timematidae</taxon>
        <taxon>Timema</taxon>
    </lineage>
</organism>
<dbReference type="InterPro" id="IPR001699">
    <property type="entry name" value="TF_T-box"/>
</dbReference>
<evidence type="ECO:0000256" key="1">
    <source>
        <dbReference type="ARBA" id="ARBA00004123"/>
    </source>
</evidence>
<keyword evidence="5 6" id="KW-0539">Nucleus</keyword>
<feature type="region of interest" description="Disordered" evidence="7">
    <location>
        <begin position="190"/>
        <end position="268"/>
    </location>
</feature>
<dbReference type="PRINTS" id="PR00937">
    <property type="entry name" value="TBOX"/>
</dbReference>
<comment type="caution">
    <text evidence="6">Lacks conserved residue(s) required for the propagation of feature annotation.</text>
</comment>
<comment type="subcellular location">
    <subcellularLocation>
        <location evidence="1 6">Nucleus</location>
    </subcellularLocation>
</comment>
<evidence type="ECO:0000256" key="6">
    <source>
        <dbReference type="PROSITE-ProRule" id="PRU00201"/>
    </source>
</evidence>
<dbReference type="PANTHER" id="PTHR11267:SF190">
    <property type="entry name" value="T-BOX TRANSCRIPTION FACTOR TBX20"/>
    <property type="match status" value="1"/>
</dbReference>
<dbReference type="InterPro" id="IPR036960">
    <property type="entry name" value="T-box_sf"/>
</dbReference>
<keyword evidence="4" id="KW-0804">Transcription</keyword>
<dbReference type="FunFam" id="2.60.40.820:FF:000008">
    <property type="entry name" value="T-box transcription factor TBX20"/>
    <property type="match status" value="1"/>
</dbReference>
<accession>A0A7R9AR67</accession>
<dbReference type="InterPro" id="IPR046360">
    <property type="entry name" value="T-box_DNA-bd"/>
</dbReference>
<dbReference type="PROSITE" id="PS01283">
    <property type="entry name" value="TBOX_1"/>
    <property type="match status" value="1"/>
</dbReference>
<dbReference type="GO" id="GO:0045893">
    <property type="term" value="P:positive regulation of DNA-templated transcription"/>
    <property type="evidence" value="ECO:0007669"/>
    <property type="project" value="InterPro"/>
</dbReference>
<feature type="region of interest" description="Disordered" evidence="7">
    <location>
        <begin position="24"/>
        <end position="49"/>
    </location>
</feature>
<dbReference type="InterPro" id="IPR008967">
    <property type="entry name" value="p53-like_TF_DNA-bd_sf"/>
</dbReference>
<dbReference type="GO" id="GO:0000978">
    <property type="term" value="F:RNA polymerase II cis-regulatory region sequence-specific DNA binding"/>
    <property type="evidence" value="ECO:0007669"/>
    <property type="project" value="InterPro"/>
</dbReference>
<dbReference type="GO" id="GO:0000785">
    <property type="term" value="C:chromatin"/>
    <property type="evidence" value="ECO:0007669"/>
    <property type="project" value="TreeGrafter"/>
</dbReference>
<dbReference type="EMBL" id="OC000963">
    <property type="protein sequence ID" value="CAD7258779.1"/>
    <property type="molecule type" value="Genomic_DNA"/>
</dbReference>
<evidence type="ECO:0000256" key="2">
    <source>
        <dbReference type="ARBA" id="ARBA00023015"/>
    </source>
</evidence>
<dbReference type="PANTHER" id="PTHR11267">
    <property type="entry name" value="T-BOX PROTEIN-RELATED"/>
    <property type="match status" value="1"/>
</dbReference>
<evidence type="ECO:0000313" key="9">
    <source>
        <dbReference type="EMBL" id="CAD7258779.1"/>
    </source>
</evidence>
<dbReference type="PROSITE" id="PS50252">
    <property type="entry name" value="TBOX_3"/>
    <property type="match status" value="1"/>
</dbReference>
<dbReference type="GO" id="GO:0000981">
    <property type="term" value="F:DNA-binding transcription factor activity, RNA polymerase II-specific"/>
    <property type="evidence" value="ECO:0007669"/>
    <property type="project" value="TreeGrafter"/>
</dbReference>
<dbReference type="GO" id="GO:0005634">
    <property type="term" value="C:nucleus"/>
    <property type="evidence" value="ECO:0007669"/>
    <property type="project" value="UniProtKB-SubCell"/>
</dbReference>
<protein>
    <recommendedName>
        <fullName evidence="8">T-box domain-containing protein</fullName>
    </recommendedName>
</protein>
<feature type="compositionally biased region" description="Basic and acidic residues" evidence="7">
    <location>
        <begin position="24"/>
        <end position="40"/>
    </location>
</feature>
<feature type="compositionally biased region" description="Low complexity" evidence="7">
    <location>
        <begin position="190"/>
        <end position="202"/>
    </location>
</feature>
<dbReference type="GO" id="GO:0007507">
    <property type="term" value="P:heart development"/>
    <property type="evidence" value="ECO:0007669"/>
    <property type="project" value="TreeGrafter"/>
</dbReference>
<feature type="domain" description="T-box" evidence="8">
    <location>
        <begin position="277"/>
        <end position="463"/>
    </location>
</feature>
<reference evidence="9" key="1">
    <citation type="submission" date="2020-11" db="EMBL/GenBank/DDBJ databases">
        <authorList>
            <person name="Tran Van P."/>
        </authorList>
    </citation>
    <scope>NUCLEOTIDE SEQUENCE</scope>
</reference>
<dbReference type="SUPFAM" id="SSF49417">
    <property type="entry name" value="p53-like transcription factors"/>
    <property type="match status" value="1"/>
</dbReference>
<evidence type="ECO:0000256" key="3">
    <source>
        <dbReference type="ARBA" id="ARBA00023125"/>
    </source>
</evidence>
<dbReference type="GO" id="GO:0001708">
    <property type="term" value="P:cell fate specification"/>
    <property type="evidence" value="ECO:0007669"/>
    <property type="project" value="TreeGrafter"/>
</dbReference>